<dbReference type="eggNOG" id="KOG0446">
    <property type="taxonomic scope" value="Eukaryota"/>
</dbReference>
<sequence>MAEPAMNLASPVQLDIIDGLRGLGISNFVALPQLAVVGDQSSGKSSVLESFSGLPFPRDSGLCTRFATQIIFRRGPTSNIKVSIIPGPDRSLQKAHKLHGYVKDSLTTLTSHEFLDILKEVCQLMEIPSPGQPLETSHSTFSDDLLSIELCGPDKQNLSIIDIPGIFRTPTEGVTTVQDMALVRRIMNRHIKDERTIILAVIPSNMDIATQEILSIAKELDPNGLRTLGVLTKPDLIDKGGEENVMSLVEGKRNQLRLGYCIVRNRGQSELSNDATTRHRKEKHFFSTEPWSRLDPDRVGTPALQRRLQELLVSITRREFPKVQAQIIQQLSSCRKRLDGLGADRESTDQQRRFLLELSQKFQDVTNCALDAYYSRHAVFASVPGLRLATLAVERMERYAKDIKTFGHTISFDSEEEGVPPTAYPAVPSTPPSDGSEVDADNPDSEYPELAGLI</sequence>
<dbReference type="PANTHER" id="PTHR11566:SF215">
    <property type="entry name" value="DYNAMIN GTPASE"/>
    <property type="match status" value="1"/>
</dbReference>
<dbReference type="InterPro" id="IPR027417">
    <property type="entry name" value="P-loop_NTPase"/>
</dbReference>
<dbReference type="STRING" id="1116229.S3E7H0"/>
<dbReference type="GO" id="GO:0016020">
    <property type="term" value="C:membrane"/>
    <property type="evidence" value="ECO:0007669"/>
    <property type="project" value="TreeGrafter"/>
</dbReference>
<dbReference type="GO" id="GO:0000266">
    <property type="term" value="P:mitochondrial fission"/>
    <property type="evidence" value="ECO:0007669"/>
    <property type="project" value="TreeGrafter"/>
</dbReference>
<evidence type="ECO:0000313" key="5">
    <source>
        <dbReference type="EMBL" id="EPE34263.1"/>
    </source>
</evidence>
<feature type="region of interest" description="Disordered" evidence="3">
    <location>
        <begin position="414"/>
        <end position="454"/>
    </location>
</feature>
<dbReference type="OMA" id="PFPRKSG"/>
<keyword evidence="6" id="KW-1185">Reference proteome</keyword>
<feature type="compositionally biased region" description="Acidic residues" evidence="3">
    <location>
        <begin position="436"/>
        <end position="447"/>
    </location>
</feature>
<dbReference type="InterPro" id="IPR000375">
    <property type="entry name" value="Dynamin_stalk"/>
</dbReference>
<gene>
    <name evidence="5" type="ORF">GLAREA_07276</name>
</gene>
<proteinExistence type="predicted"/>
<dbReference type="EMBL" id="KE145357">
    <property type="protein sequence ID" value="EPE34263.1"/>
    <property type="molecule type" value="Genomic_DNA"/>
</dbReference>
<dbReference type="GO" id="GO:0048312">
    <property type="term" value="P:intracellular distribution of mitochondria"/>
    <property type="evidence" value="ECO:0007669"/>
    <property type="project" value="TreeGrafter"/>
</dbReference>
<evidence type="ECO:0000259" key="4">
    <source>
        <dbReference type="PROSITE" id="PS51718"/>
    </source>
</evidence>
<dbReference type="InterPro" id="IPR001401">
    <property type="entry name" value="Dynamin_GTPase"/>
</dbReference>
<dbReference type="FunFam" id="3.40.50.300:FF:001425">
    <property type="entry name" value="Dynamin GTPase, putative"/>
    <property type="match status" value="1"/>
</dbReference>
<dbReference type="GO" id="GO:0006897">
    <property type="term" value="P:endocytosis"/>
    <property type="evidence" value="ECO:0007669"/>
    <property type="project" value="TreeGrafter"/>
</dbReference>
<evidence type="ECO:0000256" key="2">
    <source>
        <dbReference type="ARBA" id="ARBA00023134"/>
    </source>
</evidence>
<protein>
    <submittedName>
        <fullName evidence="5">p-loop containing nucleoside triphosphate hydrolase</fullName>
    </submittedName>
</protein>
<dbReference type="RefSeq" id="XP_008079415.1">
    <property type="nucleotide sequence ID" value="XM_008081224.1"/>
</dbReference>
<dbReference type="Proteomes" id="UP000016922">
    <property type="component" value="Unassembled WGS sequence"/>
</dbReference>
<evidence type="ECO:0000313" key="6">
    <source>
        <dbReference type="Proteomes" id="UP000016922"/>
    </source>
</evidence>
<dbReference type="AlphaFoldDB" id="S3E7H0"/>
<dbReference type="GO" id="GO:0005525">
    <property type="term" value="F:GTP binding"/>
    <property type="evidence" value="ECO:0007669"/>
    <property type="project" value="InterPro"/>
</dbReference>
<dbReference type="GO" id="GO:0008017">
    <property type="term" value="F:microtubule binding"/>
    <property type="evidence" value="ECO:0007669"/>
    <property type="project" value="TreeGrafter"/>
</dbReference>
<accession>S3E7H0</accession>
<dbReference type="SMART" id="SM00053">
    <property type="entry name" value="DYNc"/>
    <property type="match status" value="1"/>
</dbReference>
<dbReference type="GeneID" id="19466329"/>
<dbReference type="SUPFAM" id="SSF52540">
    <property type="entry name" value="P-loop containing nucleoside triphosphate hydrolases"/>
    <property type="match status" value="1"/>
</dbReference>
<dbReference type="InterPro" id="IPR022812">
    <property type="entry name" value="Dynamin"/>
</dbReference>
<dbReference type="GO" id="GO:0016559">
    <property type="term" value="P:peroxisome fission"/>
    <property type="evidence" value="ECO:0007669"/>
    <property type="project" value="TreeGrafter"/>
</dbReference>
<feature type="domain" description="Dynamin-type G" evidence="4">
    <location>
        <begin position="28"/>
        <end position="321"/>
    </location>
</feature>
<dbReference type="CDD" id="cd08771">
    <property type="entry name" value="DLP_1"/>
    <property type="match status" value="1"/>
</dbReference>
<dbReference type="PANTHER" id="PTHR11566">
    <property type="entry name" value="DYNAMIN"/>
    <property type="match status" value="1"/>
</dbReference>
<name>S3E7H0_GLAL2</name>
<dbReference type="KEGG" id="glz:GLAREA_07276"/>
<dbReference type="HOGENOM" id="CLU_008964_7_2_1"/>
<evidence type="ECO:0000256" key="3">
    <source>
        <dbReference type="SAM" id="MobiDB-lite"/>
    </source>
</evidence>
<dbReference type="Gene3D" id="3.40.50.300">
    <property type="entry name" value="P-loop containing nucleotide triphosphate hydrolases"/>
    <property type="match status" value="1"/>
</dbReference>
<dbReference type="InterPro" id="IPR045063">
    <property type="entry name" value="Dynamin_N"/>
</dbReference>
<dbReference type="Pfam" id="PF01031">
    <property type="entry name" value="Dynamin_M"/>
    <property type="match status" value="1"/>
</dbReference>
<dbReference type="PROSITE" id="PS51718">
    <property type="entry name" value="G_DYNAMIN_2"/>
    <property type="match status" value="1"/>
</dbReference>
<keyword evidence="2" id="KW-0342">GTP-binding</keyword>
<evidence type="ECO:0000256" key="1">
    <source>
        <dbReference type="ARBA" id="ARBA00022741"/>
    </source>
</evidence>
<dbReference type="OrthoDB" id="415706at2759"/>
<dbReference type="InterPro" id="IPR030381">
    <property type="entry name" value="G_DYNAMIN_dom"/>
</dbReference>
<dbReference type="GO" id="GO:0005739">
    <property type="term" value="C:mitochondrion"/>
    <property type="evidence" value="ECO:0007669"/>
    <property type="project" value="TreeGrafter"/>
</dbReference>
<dbReference type="Pfam" id="PF00350">
    <property type="entry name" value="Dynamin_N"/>
    <property type="match status" value="1"/>
</dbReference>
<dbReference type="GO" id="GO:0003924">
    <property type="term" value="F:GTPase activity"/>
    <property type="evidence" value="ECO:0007669"/>
    <property type="project" value="InterPro"/>
</dbReference>
<dbReference type="GO" id="GO:0005874">
    <property type="term" value="C:microtubule"/>
    <property type="evidence" value="ECO:0007669"/>
    <property type="project" value="TreeGrafter"/>
</dbReference>
<organism evidence="5 6">
    <name type="scientific">Glarea lozoyensis (strain ATCC 20868 / MF5171)</name>
    <dbReference type="NCBI Taxonomy" id="1116229"/>
    <lineage>
        <taxon>Eukaryota</taxon>
        <taxon>Fungi</taxon>
        <taxon>Dikarya</taxon>
        <taxon>Ascomycota</taxon>
        <taxon>Pezizomycotina</taxon>
        <taxon>Leotiomycetes</taxon>
        <taxon>Helotiales</taxon>
        <taxon>Helotiaceae</taxon>
        <taxon>Glarea</taxon>
    </lineage>
</organism>
<keyword evidence="5" id="KW-0378">Hydrolase</keyword>
<dbReference type="PRINTS" id="PR00195">
    <property type="entry name" value="DYNAMIN"/>
</dbReference>
<reference evidence="5 6" key="1">
    <citation type="journal article" date="2013" name="BMC Genomics">
        <title>Genomics-driven discovery of the pneumocandin biosynthetic gene cluster in the fungus Glarea lozoyensis.</title>
        <authorList>
            <person name="Chen L."/>
            <person name="Yue Q."/>
            <person name="Zhang X."/>
            <person name="Xiang M."/>
            <person name="Wang C."/>
            <person name="Li S."/>
            <person name="Che Y."/>
            <person name="Ortiz-Lopez F.J."/>
            <person name="Bills G.F."/>
            <person name="Liu X."/>
            <person name="An Z."/>
        </authorList>
    </citation>
    <scope>NUCLEOTIDE SEQUENCE [LARGE SCALE GENOMIC DNA]</scope>
    <source>
        <strain evidence="6">ATCC 20868 / MF5171</strain>
    </source>
</reference>
<keyword evidence="1" id="KW-0547">Nucleotide-binding</keyword>